<dbReference type="SUPFAM" id="SSF52540">
    <property type="entry name" value="P-loop containing nucleoside triphosphate hydrolases"/>
    <property type="match status" value="1"/>
</dbReference>
<accession>A0A4Q2TZ13</accession>
<comment type="caution">
    <text evidence="1">The sequence shown here is derived from an EMBL/GenBank/DDBJ whole genome shotgun (WGS) entry which is preliminary data.</text>
</comment>
<evidence type="ECO:0000313" key="2">
    <source>
        <dbReference type="Proteomes" id="UP000290759"/>
    </source>
</evidence>
<dbReference type="EMBL" id="QYBB01000085">
    <property type="protein sequence ID" value="RYC28960.1"/>
    <property type="molecule type" value="Genomic_DNA"/>
</dbReference>
<dbReference type="RefSeq" id="WP_129229962.1">
    <property type="nucleotide sequence ID" value="NZ_QYBB01000085.1"/>
</dbReference>
<dbReference type="AlphaFoldDB" id="A0A4Q2TZ13"/>
<reference evidence="1 2" key="2">
    <citation type="submission" date="2019-02" db="EMBL/GenBank/DDBJ databases">
        <title>'Lichenibacterium ramalinii' gen. nov. sp. nov., 'Lichenibacterium minor' gen. nov. sp. nov.</title>
        <authorList>
            <person name="Pankratov T."/>
        </authorList>
    </citation>
    <scope>NUCLEOTIDE SEQUENCE [LARGE SCALE GENOMIC DNA]</scope>
    <source>
        <strain evidence="1 2">RmlP026</strain>
    </source>
</reference>
<name>A0A4Q2TZ13_9HYPH</name>
<gene>
    <name evidence="1" type="ORF">D3273_26520</name>
</gene>
<dbReference type="InterPro" id="IPR027417">
    <property type="entry name" value="P-loop_NTPase"/>
</dbReference>
<protein>
    <submittedName>
        <fullName evidence="1">AAA family ATPase</fullName>
    </submittedName>
</protein>
<keyword evidence="2" id="KW-1185">Reference proteome</keyword>
<proteinExistence type="predicted"/>
<reference evidence="1 2" key="1">
    <citation type="submission" date="2018-12" db="EMBL/GenBank/DDBJ databases">
        <authorList>
            <person name="Grouzdev D.S."/>
            <person name="Krutkina M.S."/>
        </authorList>
    </citation>
    <scope>NUCLEOTIDE SEQUENCE [LARGE SCALE GENOMIC DNA]</scope>
    <source>
        <strain evidence="1 2">RmlP026</strain>
    </source>
</reference>
<organism evidence="1 2">
    <name type="scientific">Lichenibacterium minor</name>
    <dbReference type="NCBI Taxonomy" id="2316528"/>
    <lineage>
        <taxon>Bacteria</taxon>
        <taxon>Pseudomonadati</taxon>
        <taxon>Pseudomonadota</taxon>
        <taxon>Alphaproteobacteria</taxon>
        <taxon>Hyphomicrobiales</taxon>
        <taxon>Lichenihabitantaceae</taxon>
        <taxon>Lichenibacterium</taxon>
    </lineage>
</organism>
<dbReference type="Proteomes" id="UP000290759">
    <property type="component" value="Unassembled WGS sequence"/>
</dbReference>
<sequence length="263" mass="29527">MGEPVDAAPRSNRRRKAPEPIEELFKPSFSIFVGRGSTGKTTVARWVCDRAQRPVLVYDGDADHIGLQRFVDGAMVTASADDIDVRQGFEDLIDRHLEERIDVVIDLGGGDRVFPTLAYHLDLHTFLVEEGSKPAIFYLAGPDPADLALLTELEADGLFAPERTGILFNEHLIPRHMPDRVFKDIVGRDEVLQRAIKRGAQVARIPRLETADRILEAGVSFQYAVKGCALVDGLPLSPTQRQQTRRWLERLHQSMEPMLDWLP</sequence>
<dbReference type="OrthoDB" id="8443211at2"/>
<evidence type="ECO:0000313" key="1">
    <source>
        <dbReference type="EMBL" id="RYC28960.1"/>
    </source>
</evidence>
<dbReference type="Gene3D" id="3.40.50.300">
    <property type="entry name" value="P-loop containing nucleotide triphosphate hydrolases"/>
    <property type="match status" value="1"/>
</dbReference>